<dbReference type="Gene3D" id="2.40.70.10">
    <property type="entry name" value="Acid Proteases"/>
    <property type="match status" value="2"/>
</dbReference>
<proteinExistence type="predicted"/>
<dbReference type="RefSeq" id="WP_311193504.1">
    <property type="nucleotide sequence ID" value="NZ_CP115541.1"/>
</dbReference>
<organism evidence="1 2">
    <name type="scientific">Stenotrophomonas oahuensis</name>
    <dbReference type="NCBI Taxonomy" id="3003271"/>
    <lineage>
        <taxon>Bacteria</taxon>
        <taxon>Pseudomonadati</taxon>
        <taxon>Pseudomonadota</taxon>
        <taxon>Gammaproteobacteria</taxon>
        <taxon>Lysobacterales</taxon>
        <taxon>Lysobacteraceae</taxon>
        <taxon>Stenotrophomonas</taxon>
    </lineage>
</organism>
<sequence length="285" mass="30600">MASLSLLTAPAVLAKAPSDACRLAGVATKDATVHQPFQIVDGRIYVQATVNGSGPYRFAVDTGASGMGRLDESLVALMGLQRHGVATTSDGVNTAEVDTTRIQSLSLGALVHRDLELITRNYNKRNSPEAAFHGILGREFFGNGLLVIDYPRRILSFTQRHAISPSDKNALPYERAFRIPVTVAGHALVAQLDTGANVNLVLPQAVYEGIWDAPLQDAVRSQLTNGQLETWRATLQGPVRVGQANLEDVEIRVSAKFPGPLVGAEALQQSVVLIDQRSKTVAVCR</sequence>
<dbReference type="EMBL" id="CP115541">
    <property type="protein sequence ID" value="WNH54408.1"/>
    <property type="molecule type" value="Genomic_DNA"/>
</dbReference>
<dbReference type="Proteomes" id="UP001302072">
    <property type="component" value="Chromosome"/>
</dbReference>
<reference evidence="1 2" key="1">
    <citation type="submission" date="2022-12" db="EMBL/GenBank/DDBJ databases">
        <title>Two new species, Stenotrophomonas aracearum and Stenotrophomonas oahuensis, isolated from Anthurium (Araceae family) in Hawaii.</title>
        <authorList>
            <person name="Chunag S.C."/>
            <person name="Dobhal S."/>
            <person name="Alvarez A."/>
            <person name="Arif M."/>
        </authorList>
    </citation>
    <scope>NUCLEOTIDE SEQUENCE [LARGE SCALE GENOMIC DNA]</scope>
    <source>
        <strain evidence="1 2">A5586</strain>
    </source>
</reference>
<gene>
    <name evidence="1" type="ORF">PDM29_09060</name>
</gene>
<accession>A0ABY9YUP6</accession>
<dbReference type="SUPFAM" id="SSF50630">
    <property type="entry name" value="Acid proteases"/>
    <property type="match status" value="1"/>
</dbReference>
<keyword evidence="2" id="KW-1185">Reference proteome</keyword>
<dbReference type="Pfam" id="PF13650">
    <property type="entry name" value="Asp_protease_2"/>
    <property type="match status" value="2"/>
</dbReference>
<evidence type="ECO:0000313" key="1">
    <source>
        <dbReference type="EMBL" id="WNH54408.1"/>
    </source>
</evidence>
<dbReference type="InterPro" id="IPR021109">
    <property type="entry name" value="Peptidase_aspartic_dom_sf"/>
</dbReference>
<evidence type="ECO:0000313" key="2">
    <source>
        <dbReference type="Proteomes" id="UP001302072"/>
    </source>
</evidence>
<protein>
    <submittedName>
        <fullName evidence="1">Pepsin/retropepsin-like aspartic protease family protein</fullName>
    </submittedName>
</protein>
<name>A0ABY9YUP6_9GAMM</name>